<evidence type="ECO:0000256" key="1">
    <source>
        <dbReference type="SAM" id="Phobius"/>
    </source>
</evidence>
<keyword evidence="1" id="KW-0812">Transmembrane</keyword>
<evidence type="ECO:0000313" key="3">
    <source>
        <dbReference type="Proteomes" id="UP001601992"/>
    </source>
</evidence>
<evidence type="ECO:0000313" key="2">
    <source>
        <dbReference type="EMBL" id="MFF3575070.1"/>
    </source>
</evidence>
<organism evidence="2 3">
    <name type="scientific">Nocardia jiangxiensis</name>
    <dbReference type="NCBI Taxonomy" id="282685"/>
    <lineage>
        <taxon>Bacteria</taxon>
        <taxon>Bacillati</taxon>
        <taxon>Actinomycetota</taxon>
        <taxon>Actinomycetes</taxon>
        <taxon>Mycobacteriales</taxon>
        <taxon>Nocardiaceae</taxon>
        <taxon>Nocardia</taxon>
    </lineage>
</organism>
<evidence type="ECO:0008006" key="4">
    <source>
        <dbReference type="Google" id="ProtNLM"/>
    </source>
</evidence>
<dbReference type="Proteomes" id="UP001601992">
    <property type="component" value="Unassembled WGS sequence"/>
</dbReference>
<comment type="caution">
    <text evidence="2">The sequence shown here is derived from an EMBL/GenBank/DDBJ whole genome shotgun (WGS) entry which is preliminary data.</text>
</comment>
<gene>
    <name evidence="2" type="ORF">ACFYXQ_45780</name>
</gene>
<dbReference type="EMBL" id="JBIAQY010000037">
    <property type="protein sequence ID" value="MFF3575070.1"/>
    <property type="molecule type" value="Genomic_DNA"/>
</dbReference>
<proteinExistence type="predicted"/>
<feature type="transmembrane region" description="Helical" evidence="1">
    <location>
        <begin position="12"/>
        <end position="32"/>
    </location>
</feature>
<keyword evidence="3" id="KW-1185">Reference proteome</keyword>
<dbReference type="RefSeq" id="WP_387407078.1">
    <property type="nucleotide sequence ID" value="NZ_JBIAQY010000037.1"/>
</dbReference>
<keyword evidence="1" id="KW-0472">Membrane</keyword>
<accession>A0ABW6SFN4</accession>
<name>A0ABW6SFN4_9NOCA</name>
<reference evidence="2 3" key="1">
    <citation type="submission" date="2024-10" db="EMBL/GenBank/DDBJ databases">
        <title>The Natural Products Discovery Center: Release of the First 8490 Sequenced Strains for Exploring Actinobacteria Biosynthetic Diversity.</title>
        <authorList>
            <person name="Kalkreuter E."/>
            <person name="Kautsar S.A."/>
            <person name="Yang D."/>
            <person name="Bader C.D."/>
            <person name="Teijaro C.N."/>
            <person name="Fluegel L."/>
            <person name="Davis C.M."/>
            <person name="Simpson J.R."/>
            <person name="Lauterbach L."/>
            <person name="Steele A.D."/>
            <person name="Gui C."/>
            <person name="Meng S."/>
            <person name="Li G."/>
            <person name="Viehrig K."/>
            <person name="Ye F."/>
            <person name="Su P."/>
            <person name="Kiefer A.F."/>
            <person name="Nichols A."/>
            <person name="Cepeda A.J."/>
            <person name="Yan W."/>
            <person name="Fan B."/>
            <person name="Jiang Y."/>
            <person name="Adhikari A."/>
            <person name="Zheng C.-J."/>
            <person name="Schuster L."/>
            <person name="Cowan T.M."/>
            <person name="Smanski M.J."/>
            <person name="Chevrette M.G."/>
            <person name="De Carvalho L.P.S."/>
            <person name="Shen B."/>
        </authorList>
    </citation>
    <scope>NUCLEOTIDE SEQUENCE [LARGE SCALE GENOMIC DNA]</scope>
    <source>
        <strain evidence="2 3">NPDC002593</strain>
    </source>
</reference>
<sequence length="102" mass="11551">MTISTKTPTRHLLARIIVTGSLIAMPIGLFAAPASAAPPRVIDHGWRQDCDHSGRFGWEQDRGQWGWGDCDHGRGHWEMRGHQWQWHHDRDYAPPMAPFGSA</sequence>
<keyword evidence="1" id="KW-1133">Transmembrane helix</keyword>
<protein>
    <recommendedName>
        <fullName evidence="4">Secreted protein</fullName>
    </recommendedName>
</protein>